<sequence>MLKTRKSITKRIKITSSGKLLRRVSRKNHFNAKERRATQLRAKGARTIEGMRSRKIWAGIPHN</sequence>
<dbReference type="AlphaFoldDB" id="A0A1G2KMF4"/>
<dbReference type="EMBL" id="MHQK01000053">
    <property type="protein sequence ID" value="OHA00596.1"/>
    <property type="molecule type" value="Genomic_DNA"/>
</dbReference>
<evidence type="ECO:0000313" key="2">
    <source>
        <dbReference type="Proteomes" id="UP000178710"/>
    </source>
</evidence>
<dbReference type="InterPro" id="IPR018265">
    <property type="entry name" value="Ribosomal_bL35_CS"/>
</dbReference>
<proteinExistence type="predicted"/>
<dbReference type="Proteomes" id="UP000178710">
    <property type="component" value="Unassembled WGS sequence"/>
</dbReference>
<dbReference type="PRINTS" id="PR00064">
    <property type="entry name" value="RIBOSOMALL35"/>
</dbReference>
<reference evidence="1 2" key="1">
    <citation type="journal article" date="2016" name="Nat. Commun.">
        <title>Thousands of microbial genomes shed light on interconnected biogeochemical processes in an aquifer system.</title>
        <authorList>
            <person name="Anantharaman K."/>
            <person name="Brown C.T."/>
            <person name="Hug L.A."/>
            <person name="Sharon I."/>
            <person name="Castelle C.J."/>
            <person name="Probst A.J."/>
            <person name="Thomas B.C."/>
            <person name="Singh A."/>
            <person name="Wilkins M.J."/>
            <person name="Karaoz U."/>
            <person name="Brodie E.L."/>
            <person name="Williams K.H."/>
            <person name="Hubbard S.S."/>
            <person name="Banfield J.F."/>
        </authorList>
    </citation>
    <scope>NUCLEOTIDE SEQUENCE [LARGE SCALE GENOMIC DNA]</scope>
</reference>
<dbReference type="InterPro" id="IPR001706">
    <property type="entry name" value="Ribosomal_bL35"/>
</dbReference>
<dbReference type="GO" id="GO:0003735">
    <property type="term" value="F:structural constituent of ribosome"/>
    <property type="evidence" value="ECO:0007669"/>
    <property type="project" value="InterPro"/>
</dbReference>
<dbReference type="SUPFAM" id="SSF143034">
    <property type="entry name" value="L35p-like"/>
    <property type="match status" value="1"/>
</dbReference>
<name>A0A1G2KMF4_9BACT</name>
<evidence type="ECO:0008006" key="3">
    <source>
        <dbReference type="Google" id="ProtNLM"/>
    </source>
</evidence>
<dbReference type="GO" id="GO:0005840">
    <property type="term" value="C:ribosome"/>
    <property type="evidence" value="ECO:0007669"/>
    <property type="project" value="InterPro"/>
</dbReference>
<organism evidence="1 2">
    <name type="scientific">Candidatus Sungbacteria bacterium RIFCSPHIGHO2_02_FULL_49_20</name>
    <dbReference type="NCBI Taxonomy" id="1802272"/>
    <lineage>
        <taxon>Bacteria</taxon>
        <taxon>Candidatus Sungiibacteriota</taxon>
    </lineage>
</organism>
<comment type="caution">
    <text evidence="1">The sequence shown here is derived from an EMBL/GenBank/DDBJ whole genome shotgun (WGS) entry which is preliminary data.</text>
</comment>
<dbReference type="GO" id="GO:0006412">
    <property type="term" value="P:translation"/>
    <property type="evidence" value="ECO:0007669"/>
    <property type="project" value="InterPro"/>
</dbReference>
<protein>
    <recommendedName>
        <fullName evidence="3">50S ribosomal protein L35</fullName>
    </recommendedName>
</protein>
<accession>A0A1G2KMF4</accession>
<dbReference type="InterPro" id="IPR037229">
    <property type="entry name" value="Ribosomal_bL35_sf"/>
</dbReference>
<dbReference type="PROSITE" id="PS00936">
    <property type="entry name" value="RIBOSOMAL_L35"/>
    <property type="match status" value="1"/>
</dbReference>
<evidence type="ECO:0000313" key="1">
    <source>
        <dbReference type="EMBL" id="OHA00596.1"/>
    </source>
</evidence>
<gene>
    <name evidence="1" type="ORF">A3C12_01690</name>
</gene>
<dbReference type="Gene3D" id="4.10.410.60">
    <property type="match status" value="1"/>
</dbReference>